<gene>
    <name evidence="2" type="ORF">POM88_010420</name>
</gene>
<reference evidence="2" key="1">
    <citation type="submission" date="2023-02" db="EMBL/GenBank/DDBJ databases">
        <title>Genome of toxic invasive species Heracleum sosnowskyi carries increased number of genes despite the absence of recent whole-genome duplications.</title>
        <authorList>
            <person name="Schelkunov M."/>
            <person name="Shtratnikova V."/>
            <person name="Makarenko M."/>
            <person name="Klepikova A."/>
            <person name="Omelchenko D."/>
            <person name="Novikova G."/>
            <person name="Obukhova E."/>
            <person name="Bogdanov V."/>
            <person name="Penin A."/>
            <person name="Logacheva M."/>
        </authorList>
    </citation>
    <scope>NUCLEOTIDE SEQUENCE</scope>
    <source>
        <strain evidence="2">Hsosn_3</strain>
        <tissue evidence="2">Leaf</tissue>
    </source>
</reference>
<name>A0AAD8IUC5_9APIA</name>
<organism evidence="2 3">
    <name type="scientific">Heracleum sosnowskyi</name>
    <dbReference type="NCBI Taxonomy" id="360622"/>
    <lineage>
        <taxon>Eukaryota</taxon>
        <taxon>Viridiplantae</taxon>
        <taxon>Streptophyta</taxon>
        <taxon>Embryophyta</taxon>
        <taxon>Tracheophyta</taxon>
        <taxon>Spermatophyta</taxon>
        <taxon>Magnoliopsida</taxon>
        <taxon>eudicotyledons</taxon>
        <taxon>Gunneridae</taxon>
        <taxon>Pentapetalae</taxon>
        <taxon>asterids</taxon>
        <taxon>campanulids</taxon>
        <taxon>Apiales</taxon>
        <taxon>Apiaceae</taxon>
        <taxon>Apioideae</taxon>
        <taxon>apioid superclade</taxon>
        <taxon>Tordylieae</taxon>
        <taxon>Tordyliinae</taxon>
        <taxon>Heracleum</taxon>
    </lineage>
</organism>
<comment type="caution">
    <text evidence="2">The sequence shown here is derived from an EMBL/GenBank/DDBJ whole genome shotgun (WGS) entry which is preliminary data.</text>
</comment>
<dbReference type="EMBL" id="JAUIZM010000003">
    <property type="protein sequence ID" value="KAK1391364.1"/>
    <property type="molecule type" value="Genomic_DNA"/>
</dbReference>
<evidence type="ECO:0000256" key="1">
    <source>
        <dbReference type="SAM" id="MobiDB-lite"/>
    </source>
</evidence>
<dbReference type="AlphaFoldDB" id="A0AAD8IUC5"/>
<keyword evidence="3" id="KW-1185">Reference proteome</keyword>
<sequence length="130" mass="14826">MEEPFPDVLRQLHHKEYLVTVVLTEDNIHNGSTVYEAVEVDNAIEISDDFSPGKNDMVNQQDLSLINDKQIPILLEDTPQTGKSTNWKRRARKNTAPILYDNNENGPTKDYKAKALPSLGQTRSLFWLCI</sequence>
<accession>A0AAD8IUC5</accession>
<dbReference type="Proteomes" id="UP001237642">
    <property type="component" value="Unassembled WGS sequence"/>
</dbReference>
<proteinExistence type="predicted"/>
<reference evidence="2" key="2">
    <citation type="submission" date="2023-05" db="EMBL/GenBank/DDBJ databases">
        <authorList>
            <person name="Schelkunov M.I."/>
        </authorList>
    </citation>
    <scope>NUCLEOTIDE SEQUENCE</scope>
    <source>
        <strain evidence="2">Hsosn_3</strain>
        <tissue evidence="2">Leaf</tissue>
    </source>
</reference>
<feature type="region of interest" description="Disordered" evidence="1">
    <location>
        <begin position="77"/>
        <end position="104"/>
    </location>
</feature>
<protein>
    <submittedName>
        <fullName evidence="2">Uncharacterized protein</fullName>
    </submittedName>
</protein>
<evidence type="ECO:0000313" key="3">
    <source>
        <dbReference type="Proteomes" id="UP001237642"/>
    </source>
</evidence>
<evidence type="ECO:0000313" key="2">
    <source>
        <dbReference type="EMBL" id="KAK1391364.1"/>
    </source>
</evidence>